<dbReference type="Gene3D" id="3.40.50.720">
    <property type="entry name" value="NAD(P)-binding Rossmann-like Domain"/>
    <property type="match status" value="1"/>
</dbReference>
<gene>
    <name evidence="3" type="ORF">K504DRAFT_485596</name>
</gene>
<dbReference type="PANTHER" id="PTHR43708:SF1">
    <property type="entry name" value="GALACTOSE_LACTOSE METABOLISM REGULATORY PROTEIN GAL80"/>
    <property type="match status" value="1"/>
</dbReference>
<dbReference type="Pfam" id="PF01408">
    <property type="entry name" value="GFO_IDH_MocA"/>
    <property type="match status" value="1"/>
</dbReference>
<proteinExistence type="predicted"/>
<dbReference type="InterPro" id="IPR036291">
    <property type="entry name" value="NAD(P)-bd_dom_sf"/>
</dbReference>
<name>A0A6G1JTB6_9PLEO</name>
<dbReference type="InterPro" id="IPR051317">
    <property type="entry name" value="Gfo/Idh/MocA_oxidoreduct"/>
</dbReference>
<evidence type="ECO:0000313" key="4">
    <source>
        <dbReference type="Proteomes" id="UP000799428"/>
    </source>
</evidence>
<evidence type="ECO:0000259" key="1">
    <source>
        <dbReference type="Pfam" id="PF01408"/>
    </source>
</evidence>
<dbReference type="PANTHER" id="PTHR43708">
    <property type="entry name" value="CONSERVED EXPRESSED OXIDOREDUCTASE (EUROFUNG)"/>
    <property type="match status" value="1"/>
</dbReference>
<reference evidence="3" key="1">
    <citation type="journal article" date="2020" name="Stud. Mycol.">
        <title>101 Dothideomycetes genomes: a test case for predicting lifestyles and emergence of pathogens.</title>
        <authorList>
            <person name="Haridas S."/>
            <person name="Albert R."/>
            <person name="Binder M."/>
            <person name="Bloem J."/>
            <person name="Labutti K."/>
            <person name="Salamov A."/>
            <person name="Andreopoulos B."/>
            <person name="Baker S."/>
            <person name="Barry K."/>
            <person name="Bills G."/>
            <person name="Bluhm B."/>
            <person name="Cannon C."/>
            <person name="Castanera R."/>
            <person name="Culley D."/>
            <person name="Daum C."/>
            <person name="Ezra D."/>
            <person name="Gonzalez J."/>
            <person name="Henrissat B."/>
            <person name="Kuo A."/>
            <person name="Liang C."/>
            <person name="Lipzen A."/>
            <person name="Lutzoni F."/>
            <person name="Magnuson J."/>
            <person name="Mondo S."/>
            <person name="Nolan M."/>
            <person name="Ohm R."/>
            <person name="Pangilinan J."/>
            <person name="Park H.-J."/>
            <person name="Ramirez L."/>
            <person name="Alfaro M."/>
            <person name="Sun H."/>
            <person name="Tritt A."/>
            <person name="Yoshinaga Y."/>
            <person name="Zwiers L.-H."/>
            <person name="Turgeon B."/>
            <person name="Goodwin S."/>
            <person name="Spatafora J."/>
            <person name="Crous P."/>
            <person name="Grigoriev I."/>
        </authorList>
    </citation>
    <scope>NUCLEOTIDE SEQUENCE</scope>
    <source>
        <strain evidence="3">CBS 279.74</strain>
    </source>
</reference>
<dbReference type="SUPFAM" id="SSF55347">
    <property type="entry name" value="Glyceraldehyde-3-phosphate dehydrogenase-like, C-terminal domain"/>
    <property type="match status" value="1"/>
</dbReference>
<evidence type="ECO:0000259" key="2">
    <source>
        <dbReference type="Pfam" id="PF22685"/>
    </source>
</evidence>
<keyword evidence="4" id="KW-1185">Reference proteome</keyword>
<dbReference type="InterPro" id="IPR000683">
    <property type="entry name" value="Gfo/Idh/MocA-like_OxRdtase_N"/>
</dbReference>
<feature type="domain" description="Gfo/Idh/MocA-like oxidoreductase N-terminal" evidence="1">
    <location>
        <begin position="17"/>
        <end position="132"/>
    </location>
</feature>
<dbReference type="InterPro" id="IPR055080">
    <property type="entry name" value="Gal80p-like_C"/>
</dbReference>
<dbReference type="EMBL" id="MU005785">
    <property type="protein sequence ID" value="KAF2703854.1"/>
    <property type="molecule type" value="Genomic_DNA"/>
</dbReference>
<evidence type="ECO:0000313" key="3">
    <source>
        <dbReference type="EMBL" id="KAF2703854.1"/>
    </source>
</evidence>
<accession>A0A6G1JTB6</accession>
<feature type="domain" description="Gal80p-like C-terminal" evidence="2">
    <location>
        <begin position="139"/>
        <end position="296"/>
    </location>
</feature>
<dbReference type="SUPFAM" id="SSF51735">
    <property type="entry name" value="NAD(P)-binding Rossmann-fold domains"/>
    <property type="match status" value="1"/>
</dbReference>
<dbReference type="Proteomes" id="UP000799428">
    <property type="component" value="Unassembled WGS sequence"/>
</dbReference>
<dbReference type="Pfam" id="PF22685">
    <property type="entry name" value="Gal80p_C-like"/>
    <property type="match status" value="1"/>
</dbReference>
<sequence>MGVIHVGIVGLSANSSGASWAKLTHLPYLQASSAYEITGVLNSSLASSKGAIETLRLSSLVKPYENIDDMASDTNIDLIVVCTAVRLHAHFVRAAIRHGKNVYCEWPLGKSFDEANELATLGKQKGVATYVGLEGRLSPVSVKLRKLITSGAIGQVTSTDVHGSLGPPPKVWSERVLSYLDVHSGQSPLNTRVAHFLEAFCFTVGEFESFQPLLVTHQTAQEVNVYDVPLTQLAEAMRNPDIPFKTVKRTAPDEVLLQGKLTSCAVANIHFRSSDNDADGNTFRWLISGTEGLVEVTQQAGQPARDKSTIIRLVQGGKVTNLELDWETEGEFKMFGDQVMLATPGRNYKAIAESNGEAIMDFEHAAKRHKMVDTIIKRGLTS</sequence>
<organism evidence="3 4">
    <name type="scientific">Pleomassaria siparia CBS 279.74</name>
    <dbReference type="NCBI Taxonomy" id="1314801"/>
    <lineage>
        <taxon>Eukaryota</taxon>
        <taxon>Fungi</taxon>
        <taxon>Dikarya</taxon>
        <taxon>Ascomycota</taxon>
        <taxon>Pezizomycotina</taxon>
        <taxon>Dothideomycetes</taxon>
        <taxon>Pleosporomycetidae</taxon>
        <taxon>Pleosporales</taxon>
        <taxon>Pleomassariaceae</taxon>
        <taxon>Pleomassaria</taxon>
    </lineage>
</organism>
<dbReference type="GO" id="GO:0000166">
    <property type="term" value="F:nucleotide binding"/>
    <property type="evidence" value="ECO:0007669"/>
    <property type="project" value="InterPro"/>
</dbReference>
<dbReference type="Gene3D" id="3.30.360.10">
    <property type="entry name" value="Dihydrodipicolinate Reductase, domain 2"/>
    <property type="match status" value="1"/>
</dbReference>
<protein>
    <submittedName>
        <fullName evidence="3">NAD(P)-binding protein</fullName>
    </submittedName>
</protein>
<dbReference type="AlphaFoldDB" id="A0A6G1JTB6"/>
<dbReference type="OrthoDB" id="64915at2759"/>